<feature type="region of interest" description="Disordered" evidence="3">
    <location>
        <begin position="153"/>
        <end position="187"/>
    </location>
</feature>
<evidence type="ECO:0000256" key="4">
    <source>
        <dbReference type="SAM" id="SignalP"/>
    </source>
</evidence>
<dbReference type="SUPFAM" id="SSF49785">
    <property type="entry name" value="Galactose-binding domain-like"/>
    <property type="match status" value="1"/>
</dbReference>
<feature type="domain" description="Beta-mannosidase-like galactose-binding" evidence="5">
    <location>
        <begin position="1012"/>
        <end position="1085"/>
    </location>
</feature>
<reference evidence="7" key="1">
    <citation type="journal article" date="2019" name="Int. J. Syst. Evol. Microbiol.">
        <title>The Global Catalogue of Microorganisms (GCM) 10K type strain sequencing project: providing services to taxonomists for standard genome sequencing and annotation.</title>
        <authorList>
            <consortium name="The Broad Institute Genomics Platform"/>
            <consortium name="The Broad Institute Genome Sequencing Center for Infectious Disease"/>
            <person name="Wu L."/>
            <person name="Ma J."/>
        </authorList>
    </citation>
    <scope>NUCLEOTIDE SEQUENCE [LARGE SCALE GENOMIC DNA]</scope>
    <source>
        <strain evidence="7">NBRC 103632</strain>
    </source>
</reference>
<comment type="caution">
    <text evidence="6">The sequence shown here is derived from an EMBL/GenBank/DDBJ whole genome shotgun (WGS) entry which is preliminary data.</text>
</comment>
<keyword evidence="1 4" id="KW-0732">Signal</keyword>
<evidence type="ECO:0000313" key="6">
    <source>
        <dbReference type="EMBL" id="MFC4595859.1"/>
    </source>
</evidence>
<dbReference type="InterPro" id="IPR008979">
    <property type="entry name" value="Galactose-bd-like_sf"/>
</dbReference>
<dbReference type="Gene3D" id="2.60.120.260">
    <property type="entry name" value="Galactose-binding domain-like"/>
    <property type="match status" value="2"/>
</dbReference>
<evidence type="ECO:0000259" key="5">
    <source>
        <dbReference type="Pfam" id="PF22666"/>
    </source>
</evidence>
<dbReference type="InterPro" id="IPR054593">
    <property type="entry name" value="Beta-mannosidase-like_N2"/>
</dbReference>
<evidence type="ECO:0000256" key="1">
    <source>
        <dbReference type="ARBA" id="ARBA00022729"/>
    </source>
</evidence>
<keyword evidence="7" id="KW-1185">Reference proteome</keyword>
<evidence type="ECO:0000313" key="7">
    <source>
        <dbReference type="Proteomes" id="UP001595957"/>
    </source>
</evidence>
<keyword evidence="2 6" id="KW-0378">Hydrolase</keyword>
<dbReference type="GO" id="GO:0016787">
    <property type="term" value="F:hydrolase activity"/>
    <property type="evidence" value="ECO:0007669"/>
    <property type="project" value="UniProtKB-KW"/>
</dbReference>
<dbReference type="PANTHER" id="PTHR43817">
    <property type="entry name" value="GLYCOSYL HYDROLASE"/>
    <property type="match status" value="1"/>
</dbReference>
<dbReference type="EMBL" id="JBHSFZ010000058">
    <property type="protein sequence ID" value="MFC4595859.1"/>
    <property type="molecule type" value="Genomic_DNA"/>
</dbReference>
<dbReference type="Proteomes" id="UP001595957">
    <property type="component" value="Unassembled WGS sequence"/>
</dbReference>
<accession>A0ABV9F758</accession>
<protein>
    <submittedName>
        <fullName evidence="6">Glycosyl hydrolase</fullName>
    </submittedName>
</protein>
<name>A0ABV9F758_9SPHN</name>
<evidence type="ECO:0000256" key="3">
    <source>
        <dbReference type="SAM" id="MobiDB-lite"/>
    </source>
</evidence>
<organism evidence="6 7">
    <name type="scientific">Sphingobium tyrosinilyticum</name>
    <dbReference type="NCBI Taxonomy" id="2715436"/>
    <lineage>
        <taxon>Bacteria</taxon>
        <taxon>Pseudomonadati</taxon>
        <taxon>Pseudomonadota</taxon>
        <taxon>Alphaproteobacteria</taxon>
        <taxon>Sphingomonadales</taxon>
        <taxon>Sphingomonadaceae</taxon>
        <taxon>Sphingobium</taxon>
    </lineage>
</organism>
<feature type="signal peptide" evidence="4">
    <location>
        <begin position="1"/>
        <end position="26"/>
    </location>
</feature>
<dbReference type="Pfam" id="PF17132">
    <property type="entry name" value="Glyco_hydro_106"/>
    <property type="match status" value="1"/>
</dbReference>
<dbReference type="NCBIfam" id="NF045579">
    <property type="entry name" value="rhamnoside_JR"/>
    <property type="match status" value="1"/>
</dbReference>
<evidence type="ECO:0000256" key="2">
    <source>
        <dbReference type="ARBA" id="ARBA00022801"/>
    </source>
</evidence>
<feature type="chain" id="PRO_5047539575" evidence="4">
    <location>
        <begin position="27"/>
        <end position="1125"/>
    </location>
</feature>
<gene>
    <name evidence="6" type="ORF">ACFO3E_16985</name>
</gene>
<proteinExistence type="predicted"/>
<dbReference type="PANTHER" id="PTHR43817:SF1">
    <property type="entry name" value="HYDROLASE, FAMILY 43, PUTATIVE (AFU_ORTHOLOGUE AFUA_3G01660)-RELATED"/>
    <property type="match status" value="1"/>
</dbReference>
<dbReference type="Pfam" id="PF22666">
    <property type="entry name" value="Glyco_hydro_2_N2"/>
    <property type="match status" value="1"/>
</dbReference>
<sequence length="1125" mass="121572">MEISRKRLFHAFLTGATALAAWPALAADGQASSLEQLFRDPPASARPRVWWHWMNGNITADAAAKDLAWLQRIGVAGVQMFDANQKTPQIVEKRLAYMTPEWREVLKRAASEADRLGLEFAITSSAGWSLTGGPWVKPEDAMKKLVWTETQARGGKRTKMRLPRPAGVAGPFDGIPAPKEASGADTGDHAPADFYRDIAVLAYPVASTPRLPEAEVKTSDGKQIDAAALTDDNFQSGLTLAKTSGHEAPSIAFNYARPQTVRGLTLFAPGGGPTIVSPGLRPRLEVSDDGAAWRQVAEVPLSDVPSTISFAPATARHFRVVFAPAPSAGAPSLQLPPGIDLAALAALGGAPDNGIKVNALRLLTDSKINQFEAKAGYHVASDYYALDGLAPDVKGAAPSQVVDLSSHMAADGTLDWTPPKGEWRIVRLGWSLTGKTNHPATAEATGLEVDKMDGAAVRRYFAEYFDMYRSAVGSDLFGRRGISALLNDSTEVGAFNWTPAMVSQFKRLRGYDPTPWLPALTGAVIGSARESNAFLYDYRRTIGDLHATEHYEVAAKVAHENGLKIYGEALENGRPSLGDDIRLRSFTDYPMAAMWYLPDGGEPRSAFLYDLRGAASVAHLYGQNIAAAESLTSAFTPWGTSPASLKATIDLEFVSGINRPVIASTVMQPAEDKKPGLSLGIFGQYFNRHESWADMAKPWIDYISRNSLLLQQGRNVADVAYFFGEEAPLTALFQFENAKDTPKTSAYDFVSFDALQNLLQNDGAELVTKGGARYRLLYLGGTSRRMTVPALRRIAALVEGGATVLGDAPESSPSLADDTAEFAALVHKLWAGGVETQVGKGRVIAGKDVEAALRRIDVGADFHFTGGQADSQIPFLHRKLDDGDGYFLVNRNQKRSEIIEARFRVTGKAPEMWRAETGEVEQLSYRTENGETIVPLTLAPGDAMHILFRKPTAQASASVAKPPLVSVGEVAGPWTVVFQPGRGAPASTRMTTLQPLEKNADPGIRYFSGIATYRTTFAAPRDWKPGRPLWLDFGKVGEIAEVRVNGKAAGTAWHAPYRLNVGTRLRKGSNELEVKVANLWVNRLIGDQQKGANKVAYTAIPTYLPSAELRPSGLIGPVELLGEAR</sequence>
<dbReference type="RefSeq" id="WP_380806582.1">
    <property type="nucleotide sequence ID" value="NZ_JBHSFZ010000058.1"/>
</dbReference>